<dbReference type="EMBL" id="JAMFLX010000033">
    <property type="protein sequence ID" value="MCL6271796.1"/>
    <property type="molecule type" value="Genomic_DNA"/>
</dbReference>
<dbReference type="SUPFAM" id="SSF53187">
    <property type="entry name" value="Zn-dependent exopeptidases"/>
    <property type="match status" value="1"/>
</dbReference>
<organism evidence="3 4">
    <name type="scientific">Parendozoicomonas callyspongiae</name>
    <dbReference type="NCBI Taxonomy" id="2942213"/>
    <lineage>
        <taxon>Bacteria</taxon>
        <taxon>Pseudomonadati</taxon>
        <taxon>Pseudomonadota</taxon>
        <taxon>Gammaproteobacteria</taxon>
        <taxon>Oceanospirillales</taxon>
        <taxon>Endozoicomonadaceae</taxon>
        <taxon>Parendozoicomonas</taxon>
    </lineage>
</organism>
<evidence type="ECO:0000313" key="3">
    <source>
        <dbReference type="EMBL" id="MCL6271796.1"/>
    </source>
</evidence>
<dbReference type="RefSeq" id="WP_249701449.1">
    <property type="nucleotide sequence ID" value="NZ_JAMFLX010000033.1"/>
</dbReference>
<dbReference type="Proteomes" id="UP001203338">
    <property type="component" value="Unassembled WGS sequence"/>
</dbReference>
<dbReference type="Gene3D" id="3.40.630.10">
    <property type="entry name" value="Zn peptidases"/>
    <property type="match status" value="1"/>
</dbReference>
<comment type="caution">
    <text evidence="3">The sequence shown here is derived from an EMBL/GenBank/DDBJ whole genome shotgun (WGS) entry which is preliminary data.</text>
</comment>
<comment type="similarity">
    <text evidence="1">Belongs to the peptidase M14 family.</text>
</comment>
<evidence type="ECO:0000259" key="2">
    <source>
        <dbReference type="PROSITE" id="PS52035"/>
    </source>
</evidence>
<evidence type="ECO:0000256" key="1">
    <source>
        <dbReference type="PROSITE-ProRule" id="PRU01379"/>
    </source>
</evidence>
<name>A0ABT0PLD7_9GAMM</name>
<feature type="active site" description="Proton donor/acceptor" evidence="1">
    <location>
        <position position="193"/>
    </location>
</feature>
<dbReference type="InterPro" id="IPR000834">
    <property type="entry name" value="Peptidase_M14"/>
</dbReference>
<accession>A0ABT0PLD7</accession>
<dbReference type="SMART" id="SM00631">
    <property type="entry name" value="Zn_pept"/>
    <property type="match status" value="1"/>
</dbReference>
<feature type="domain" description="Peptidase M14" evidence="2">
    <location>
        <begin position="1"/>
        <end position="221"/>
    </location>
</feature>
<reference evidence="3 4" key="1">
    <citation type="submission" date="2022-05" db="EMBL/GenBank/DDBJ databases">
        <authorList>
            <person name="Park J.-S."/>
        </authorList>
    </citation>
    <scope>NUCLEOTIDE SEQUENCE [LARGE SCALE GENOMIC DNA]</scope>
    <source>
        <strain evidence="3 4">2012CJ34-2</strain>
    </source>
</reference>
<proteinExistence type="inferred from homology"/>
<evidence type="ECO:0000313" key="4">
    <source>
        <dbReference type="Proteomes" id="UP001203338"/>
    </source>
</evidence>
<sequence length="232" mass="25970">MNLIPLQEGLSAGKRPIPVFASKVDATRYCYLIAGTHGDEPEGVYVQEKLVEWLKLAGLSIPFVIIPALNPDGLRDNIRGNGNGVDLNRNLPASNWSDEARAERYFPGSEPASEPETQFLLELMEEYPPGLIFSFHSWQPFVNGRGDCDDILEYIHLVNGYAIVKDDIDNHPTPGSLGSYVYEKMGIPIITFECPTLEQREDLQSIWHENKIALTGLMQSGLIQKHLQRYSG</sequence>
<dbReference type="PROSITE" id="PS52035">
    <property type="entry name" value="PEPTIDASE_M14"/>
    <property type="match status" value="1"/>
</dbReference>
<keyword evidence="4" id="KW-1185">Reference proteome</keyword>
<protein>
    <submittedName>
        <fullName evidence="3">DUF2817 domain-containing protein</fullName>
    </submittedName>
</protein>
<dbReference type="Pfam" id="PF00246">
    <property type="entry name" value="Peptidase_M14"/>
    <property type="match status" value="1"/>
</dbReference>
<gene>
    <name evidence="3" type="ORF">M3P05_17900</name>
</gene>